<feature type="compositionally biased region" description="Low complexity" evidence="1">
    <location>
        <begin position="312"/>
        <end position="343"/>
    </location>
</feature>
<feature type="region of interest" description="Disordered" evidence="1">
    <location>
        <begin position="642"/>
        <end position="682"/>
    </location>
</feature>
<dbReference type="InterPro" id="IPR014848">
    <property type="entry name" value="Rgp1"/>
</dbReference>
<feature type="region of interest" description="Disordered" evidence="1">
    <location>
        <begin position="521"/>
        <end position="567"/>
    </location>
</feature>
<feature type="compositionally biased region" description="Low complexity" evidence="1">
    <location>
        <begin position="382"/>
        <end position="413"/>
    </location>
</feature>
<feature type="compositionally biased region" description="Polar residues" evidence="1">
    <location>
        <begin position="83"/>
        <end position="96"/>
    </location>
</feature>
<keyword evidence="3" id="KW-1185">Reference proteome</keyword>
<evidence type="ECO:0000313" key="2">
    <source>
        <dbReference type="EMBL" id="EIW86174.1"/>
    </source>
</evidence>
<dbReference type="GeneID" id="19202476"/>
<dbReference type="RefSeq" id="XP_007763079.1">
    <property type="nucleotide sequence ID" value="XM_007764889.1"/>
</dbReference>
<feature type="compositionally biased region" description="Gly residues" evidence="1">
    <location>
        <begin position="179"/>
        <end position="195"/>
    </location>
</feature>
<comment type="caution">
    <text evidence="2">The sequence shown here is derived from an EMBL/GenBank/DDBJ whole genome shotgun (WGS) entry which is preliminary data.</text>
</comment>
<organism evidence="2 3">
    <name type="scientific">Coniophora puteana (strain RWD-64-598)</name>
    <name type="common">Brown rot fungus</name>
    <dbReference type="NCBI Taxonomy" id="741705"/>
    <lineage>
        <taxon>Eukaryota</taxon>
        <taxon>Fungi</taxon>
        <taxon>Dikarya</taxon>
        <taxon>Basidiomycota</taxon>
        <taxon>Agaricomycotina</taxon>
        <taxon>Agaricomycetes</taxon>
        <taxon>Agaricomycetidae</taxon>
        <taxon>Boletales</taxon>
        <taxon>Coniophorineae</taxon>
        <taxon>Coniophoraceae</taxon>
        <taxon>Coniophora</taxon>
    </lineage>
</organism>
<proteinExistence type="predicted"/>
<feature type="compositionally biased region" description="Low complexity" evidence="1">
    <location>
        <begin position="423"/>
        <end position="447"/>
    </location>
</feature>
<sequence>MTYNALLAHDESPIRVSITPAQASFFAGETLAVTIAFTNIRTPSSNSTSGTAFTSANASTASLNGTAPGTPESHTNAKGLGISTPQASAPNTPNIYPSTLTPTQTPTPTPNTPYTPHTPRTPASRVAGRHMTHRRNAHSVSSAPLARPPTSPGMSARSAGTSAGGAAMQRTRSESVGAGAEGSGSGNGNGKGGGTVVVPTRRGLIGKGIKRRGGEVQEREVEGALLGVGGKAKARSLSVDIPNSGSQFVEVVKGEESVVPSGKASEYGSETGTSSAAGHSLPILRPSISRTSTLPLPASHPHARKQSVLDGSLDLSSFSPSSSTPSAGPASAHPSSTPSSYLSVQTLNHTPRTRSPLSPASTASASTVPSPLSTQSPYPNFTTGTSSATSTSSLQSVNGTHAATAGSSTSSLGRGAGGGGLDPIAESPGPSPASASHSHSPSPIPEANGGFSTAINGNTKTNGNGNGVISLNGDTHGHTRAHVVRGPPPPVMVPKTAASGTSFPASSYATANGNGGVVGRAFPSPGIIPQPPHTATGATFPASARQPPPSSSSASQASGIASAQTQAQQAHPDSALILYSYAQLVGTLVLAPESDSDGTTREGVGGESGMGGGDPRALAALRRRLARRAVLGGGSMDLGRLLSGSGSNSHSGFGSGSSPSMSMSLPGTPPGSPRRQRHGRSASLTGGLLSLLSPSAYASASASSAGGHGHQSSPSLSLGGGRWGLSNASVASVVSAPASSAGSRPPSFEGSRAALTSSPGVGLGIGLAKAESAVVSGASGGGGYGLFGRGGGAGGGAGDVEVDAEAPLPTFEVQPAMLAVDLALAPGETRTYTYSISLPANLPPTFRGRALRFGYELVVGTCRASAPPALPPPRGLFAAHNPPPSPGGSQASVSRVMKVPVRVYNHVAVGRVPRPYDLLWPVTNRARPVAATVTERSTNGTGTAGSGSKAASKPTHRPRPSAILPASAGQGQNGKSGADGKGLGSAPGATGSLADLREYGTKLLASCSRPSSRAHLGVHGSGAGGDEEDESGGRTPRTPRTPMELERELELELEGEAAEGGRDGGGGLKGCREAVEILTRNPRKASYDVTKDGVKVAVLTFTKSAYRLGETILGAVELNERTSRAKVLSLSAFLEAHEALPSSLAGSSARSARRVHAEHYASFVAGSRRTTFTLNIPSDASPAFQVLVGAELAPQTTPAPQQPKPGGLQWRVRLCLLVAVASPTSQSSQTGVRLKHLVRDTDATAHGSDARWGASWRAPRTLAPLELPAPPDPAAPPAATAAATGWTAWMMSSLLGTSEVEYHDGDEYDNDDDVEGGEHGGIFGSRAAAGGEAQRDAEKAEKAWVEVRAETVECEVPIAVWPGNTAFKAMDVVFDV</sequence>
<dbReference type="Proteomes" id="UP000053558">
    <property type="component" value="Unassembled WGS sequence"/>
</dbReference>
<dbReference type="EMBL" id="JH711573">
    <property type="protein sequence ID" value="EIW86174.1"/>
    <property type="molecule type" value="Genomic_DNA"/>
</dbReference>
<dbReference type="OrthoDB" id="1918at2759"/>
<dbReference type="PANTHER" id="PTHR12507">
    <property type="entry name" value="REDUCED GROWTH PHENOTYPE 1 RGP1, YEAST -RELATED"/>
    <property type="match status" value="1"/>
</dbReference>
<feature type="compositionally biased region" description="Low complexity" evidence="1">
    <location>
        <begin position="541"/>
        <end position="567"/>
    </location>
</feature>
<feature type="region of interest" description="Disordered" evidence="1">
    <location>
        <begin position="60"/>
        <end position="199"/>
    </location>
</feature>
<feature type="compositionally biased region" description="Gly residues" evidence="1">
    <location>
        <begin position="971"/>
        <end position="985"/>
    </location>
</feature>
<feature type="region of interest" description="Disordered" evidence="1">
    <location>
        <begin position="1008"/>
        <end position="1043"/>
    </location>
</feature>
<gene>
    <name evidence="2" type="ORF">CONPUDRAFT_148279</name>
</gene>
<protein>
    <submittedName>
        <fullName evidence="2">Rgp1-domain-containing protein</fullName>
    </submittedName>
</protein>
<feature type="compositionally biased region" description="Low complexity" evidence="1">
    <location>
        <begin position="642"/>
        <end position="666"/>
    </location>
</feature>
<evidence type="ECO:0000313" key="3">
    <source>
        <dbReference type="Proteomes" id="UP000053558"/>
    </source>
</evidence>
<feature type="region of interest" description="Disordered" evidence="1">
    <location>
        <begin position="593"/>
        <end position="615"/>
    </location>
</feature>
<dbReference type="Pfam" id="PF08737">
    <property type="entry name" value="Rgp1"/>
    <property type="match status" value="1"/>
</dbReference>
<feature type="compositionally biased region" description="Polar residues" evidence="1">
    <location>
        <begin position="268"/>
        <end position="277"/>
    </location>
</feature>
<feature type="compositionally biased region" description="Basic residues" evidence="1">
    <location>
        <begin position="127"/>
        <end position="137"/>
    </location>
</feature>
<feature type="region of interest" description="Disordered" evidence="1">
    <location>
        <begin position="312"/>
        <end position="498"/>
    </location>
</feature>
<feature type="region of interest" description="Disordered" evidence="1">
    <location>
        <begin position="931"/>
        <end position="986"/>
    </location>
</feature>
<evidence type="ECO:0000256" key="1">
    <source>
        <dbReference type="SAM" id="MobiDB-lite"/>
    </source>
</evidence>
<accession>A0A5M3N540</accession>
<name>A0A5M3N540_CONPW</name>
<feature type="compositionally biased region" description="Low complexity" evidence="1">
    <location>
        <begin position="355"/>
        <end position="374"/>
    </location>
</feature>
<feature type="compositionally biased region" description="Low complexity" evidence="1">
    <location>
        <begin position="937"/>
        <end position="953"/>
    </location>
</feature>
<dbReference type="OMA" id="EMVECEV"/>
<dbReference type="KEGG" id="cput:CONPUDRAFT_148279"/>
<feature type="region of interest" description="Disordered" evidence="1">
    <location>
        <begin position="256"/>
        <end position="283"/>
    </location>
</feature>
<feature type="compositionally biased region" description="Gly residues" evidence="1">
    <location>
        <begin position="603"/>
        <end position="614"/>
    </location>
</feature>
<feature type="compositionally biased region" description="Low complexity" evidence="1">
    <location>
        <begin position="155"/>
        <end position="167"/>
    </location>
</feature>
<reference evidence="3" key="1">
    <citation type="journal article" date="2012" name="Science">
        <title>The Paleozoic origin of enzymatic lignin decomposition reconstructed from 31 fungal genomes.</title>
        <authorList>
            <person name="Floudas D."/>
            <person name="Binder M."/>
            <person name="Riley R."/>
            <person name="Barry K."/>
            <person name="Blanchette R.A."/>
            <person name="Henrissat B."/>
            <person name="Martinez A.T."/>
            <person name="Otillar R."/>
            <person name="Spatafora J.W."/>
            <person name="Yadav J.S."/>
            <person name="Aerts A."/>
            <person name="Benoit I."/>
            <person name="Boyd A."/>
            <person name="Carlson A."/>
            <person name="Copeland A."/>
            <person name="Coutinho P.M."/>
            <person name="de Vries R.P."/>
            <person name="Ferreira P."/>
            <person name="Findley K."/>
            <person name="Foster B."/>
            <person name="Gaskell J."/>
            <person name="Glotzer D."/>
            <person name="Gorecki P."/>
            <person name="Heitman J."/>
            <person name="Hesse C."/>
            <person name="Hori C."/>
            <person name="Igarashi K."/>
            <person name="Jurgens J.A."/>
            <person name="Kallen N."/>
            <person name="Kersten P."/>
            <person name="Kohler A."/>
            <person name="Kuees U."/>
            <person name="Kumar T.K.A."/>
            <person name="Kuo A."/>
            <person name="LaButti K."/>
            <person name="Larrondo L.F."/>
            <person name="Lindquist E."/>
            <person name="Ling A."/>
            <person name="Lombard V."/>
            <person name="Lucas S."/>
            <person name="Lundell T."/>
            <person name="Martin R."/>
            <person name="McLaughlin D.J."/>
            <person name="Morgenstern I."/>
            <person name="Morin E."/>
            <person name="Murat C."/>
            <person name="Nagy L.G."/>
            <person name="Nolan M."/>
            <person name="Ohm R.A."/>
            <person name="Patyshakuliyeva A."/>
            <person name="Rokas A."/>
            <person name="Ruiz-Duenas F.J."/>
            <person name="Sabat G."/>
            <person name="Salamov A."/>
            <person name="Samejima M."/>
            <person name="Schmutz J."/>
            <person name="Slot J.C."/>
            <person name="St John F."/>
            <person name="Stenlid J."/>
            <person name="Sun H."/>
            <person name="Sun S."/>
            <person name="Syed K."/>
            <person name="Tsang A."/>
            <person name="Wiebenga A."/>
            <person name="Young D."/>
            <person name="Pisabarro A."/>
            <person name="Eastwood D.C."/>
            <person name="Martin F."/>
            <person name="Cullen D."/>
            <person name="Grigoriev I.V."/>
            <person name="Hibbett D.S."/>
        </authorList>
    </citation>
    <scope>NUCLEOTIDE SEQUENCE [LARGE SCALE GENOMIC DNA]</scope>
    <source>
        <strain evidence="3">RWD-64-598 SS2</strain>
    </source>
</reference>